<dbReference type="PaxDb" id="882-DVU_1780"/>
<dbReference type="KEGG" id="dvu:DVU_1780"/>
<keyword evidence="3" id="KW-1185">Reference proteome</keyword>
<dbReference type="InterPro" id="IPR037135">
    <property type="entry name" value="DUF1653-like_dom_sf"/>
</dbReference>
<dbReference type="Gene3D" id="2.30.30.320">
    <property type="entry name" value="DUF1653-like domain"/>
    <property type="match status" value="1"/>
</dbReference>
<gene>
    <name evidence="2" type="ordered locus">DVU_1780</name>
</gene>
<dbReference type="AlphaFoldDB" id="Q72B58"/>
<accession>Q72B58</accession>
<name>Q72B58_NITV2</name>
<reference evidence="2 3" key="1">
    <citation type="journal article" date="2004" name="Nat. Biotechnol.">
        <title>The genome sequence of the anaerobic, sulfate-reducing bacterium Desulfovibrio vulgaris Hildenborough.</title>
        <authorList>
            <person name="Heidelberg J.F."/>
            <person name="Seshadri R."/>
            <person name="Haveman S.A."/>
            <person name="Hemme C.L."/>
            <person name="Paulsen I.T."/>
            <person name="Kolonay J.F."/>
            <person name="Eisen J.A."/>
            <person name="Ward N."/>
            <person name="Methe B."/>
            <person name="Brinkac L.M."/>
            <person name="Daugherty S.C."/>
            <person name="Deboy R.T."/>
            <person name="Dodson R.J."/>
            <person name="Durkin A.S."/>
            <person name="Madupu R."/>
            <person name="Nelson W.C."/>
            <person name="Sullivan S.A."/>
            <person name="Fouts D."/>
            <person name="Haft D.H."/>
            <person name="Selengut J."/>
            <person name="Peterson J.D."/>
            <person name="Davidsen T.M."/>
            <person name="Zafar N."/>
            <person name="Zhou L."/>
            <person name="Radune D."/>
            <person name="Dimitrov G."/>
            <person name="Hance M."/>
            <person name="Tran K."/>
            <person name="Khouri H."/>
            <person name="Gill J."/>
            <person name="Utterback T.R."/>
            <person name="Feldblyum T.V."/>
            <person name="Wall J.D."/>
            <person name="Voordouw G."/>
            <person name="Fraser C.M."/>
        </authorList>
    </citation>
    <scope>NUCLEOTIDE SEQUENCE [LARGE SCALE GENOMIC DNA]</scope>
    <source>
        <strain evidence="3">ATCC 29579 / DSM 644 / NCIMB 8303 / VKM B-1760 / Hildenborough</strain>
    </source>
</reference>
<evidence type="ECO:0000313" key="3">
    <source>
        <dbReference type="Proteomes" id="UP000002194"/>
    </source>
</evidence>
<evidence type="ECO:0000259" key="1">
    <source>
        <dbReference type="Pfam" id="PF07866"/>
    </source>
</evidence>
<organism evidence="2 3">
    <name type="scientific">Nitratidesulfovibrio vulgaris (strain ATCC 29579 / DSM 644 / CCUG 34227 / NCIMB 8303 / VKM B-1760 / Hildenborough)</name>
    <name type="common">Desulfovibrio vulgaris</name>
    <dbReference type="NCBI Taxonomy" id="882"/>
    <lineage>
        <taxon>Bacteria</taxon>
        <taxon>Pseudomonadati</taxon>
        <taxon>Thermodesulfobacteriota</taxon>
        <taxon>Desulfovibrionia</taxon>
        <taxon>Desulfovibrionales</taxon>
        <taxon>Desulfovibrionaceae</taxon>
        <taxon>Nitratidesulfovibrio</taxon>
    </lineage>
</organism>
<dbReference type="EnsemblBacteria" id="AAS96257">
    <property type="protein sequence ID" value="AAS96257"/>
    <property type="gene ID" value="DVU_1780"/>
</dbReference>
<dbReference type="OrthoDB" id="371169at2"/>
<proteinExistence type="predicted"/>
<dbReference type="DNASU" id="2794287"/>
<feature type="domain" description="DUF1653" evidence="1">
    <location>
        <begin position="16"/>
        <end position="76"/>
    </location>
</feature>
<dbReference type="eggNOG" id="COG4728">
    <property type="taxonomic scope" value="Bacteria"/>
</dbReference>
<protein>
    <recommendedName>
        <fullName evidence="1">DUF1653 domain-containing protein</fullName>
    </recommendedName>
</protein>
<dbReference type="HOGENOM" id="CLU_2286981_0_0_7"/>
<dbReference type="EMBL" id="AE017285">
    <property type="protein sequence ID" value="AAS96257.1"/>
    <property type="molecule type" value="Genomic_DNA"/>
</dbReference>
<dbReference type="Proteomes" id="UP000002194">
    <property type="component" value="Chromosome"/>
</dbReference>
<dbReference type="InterPro" id="IPR023387">
    <property type="entry name" value="DUF1653-like_dom"/>
</dbReference>
<dbReference type="PATRIC" id="fig|882.5.peg.1633"/>
<evidence type="ECO:0000313" key="2">
    <source>
        <dbReference type="EMBL" id="AAS96257.1"/>
    </source>
</evidence>
<dbReference type="Pfam" id="PF07866">
    <property type="entry name" value="DUF1653"/>
    <property type="match status" value="1"/>
</dbReference>
<sequence length="101" mass="11630">MTTTVAEDGECMNPFYRHYKGRFYQVVGEALDTRDDGPVIVYRTLYVSGYELFTRPRDEFLGMVSIPQGIEVRRFQPVTYDELPDEARGMVLRQIVLATDG</sequence>
<dbReference type="STRING" id="882.DVU_1780"/>